<dbReference type="EMBL" id="JAUTAS010000001">
    <property type="protein sequence ID" value="MDQ1109304.1"/>
    <property type="molecule type" value="Genomic_DNA"/>
</dbReference>
<gene>
    <name evidence="1" type="ORF">QE424_002463</name>
</gene>
<sequence>MKATVWPTLRSLHAGGSCWLPKPPLGVHPGWPVQEVQGVEAKTDDEGHFKRYGLLLLPTRSEAQASRHTAKNVPPLVQF</sequence>
<dbReference type="AlphaFoldDB" id="A0AAP5AIF5"/>
<protein>
    <submittedName>
        <fullName evidence="1">Uncharacterized protein</fullName>
    </submittedName>
</protein>
<reference evidence="1" key="1">
    <citation type="submission" date="2023-07" db="EMBL/GenBank/DDBJ databases">
        <title>Functional and genomic diversity of the sorghum phyllosphere microbiome.</title>
        <authorList>
            <person name="Shade A."/>
        </authorList>
    </citation>
    <scope>NUCLEOTIDE SEQUENCE</scope>
    <source>
        <strain evidence="1">SORGH_AS_0457</strain>
    </source>
</reference>
<organism evidence="1 2">
    <name type="scientific">Stenotrophomonas rhizophila</name>
    <dbReference type="NCBI Taxonomy" id="216778"/>
    <lineage>
        <taxon>Bacteria</taxon>
        <taxon>Pseudomonadati</taxon>
        <taxon>Pseudomonadota</taxon>
        <taxon>Gammaproteobacteria</taxon>
        <taxon>Lysobacterales</taxon>
        <taxon>Lysobacteraceae</taxon>
        <taxon>Stenotrophomonas</taxon>
    </lineage>
</organism>
<proteinExistence type="predicted"/>
<comment type="caution">
    <text evidence="1">The sequence shown here is derived from an EMBL/GenBank/DDBJ whole genome shotgun (WGS) entry which is preliminary data.</text>
</comment>
<evidence type="ECO:0000313" key="1">
    <source>
        <dbReference type="EMBL" id="MDQ1109304.1"/>
    </source>
</evidence>
<accession>A0AAP5AIF5</accession>
<dbReference type="RefSeq" id="WP_249833956.1">
    <property type="nucleotide sequence ID" value="NZ_CP088000.1"/>
</dbReference>
<name>A0AAP5AIF5_9GAMM</name>
<evidence type="ECO:0000313" key="2">
    <source>
        <dbReference type="Proteomes" id="UP001226084"/>
    </source>
</evidence>
<dbReference type="Proteomes" id="UP001226084">
    <property type="component" value="Unassembled WGS sequence"/>
</dbReference>